<accession>A0A6H5HGL6</accession>
<protein>
    <submittedName>
        <fullName evidence="1">Uncharacterized protein</fullName>
    </submittedName>
</protein>
<reference evidence="1 2" key="1">
    <citation type="submission" date="2020-02" db="EMBL/GenBank/DDBJ databases">
        <authorList>
            <person name="Ferguson B K."/>
        </authorList>
    </citation>
    <scope>NUCLEOTIDE SEQUENCE [LARGE SCALE GENOMIC DNA]</scope>
</reference>
<sequence length="176" mass="19807">MDKHVSPETQAVPLSMYLDAHRHFPVELSQLECGNMQSIFSSHLSPGTGASGRHTLPFEEAFQLQNLSSRYPKKHPISITYETFTLKSDENTTVHSIADERTSRVTRANDAGFAETTSANNPTLVRPKSHVPKQKYRFDSSSVLATFRTRVKILGIPIFPLRKFSCVCRVEPRTIC</sequence>
<organism evidence="1 2">
    <name type="scientific">Nesidiocoris tenuis</name>
    <dbReference type="NCBI Taxonomy" id="355587"/>
    <lineage>
        <taxon>Eukaryota</taxon>
        <taxon>Metazoa</taxon>
        <taxon>Ecdysozoa</taxon>
        <taxon>Arthropoda</taxon>
        <taxon>Hexapoda</taxon>
        <taxon>Insecta</taxon>
        <taxon>Pterygota</taxon>
        <taxon>Neoptera</taxon>
        <taxon>Paraneoptera</taxon>
        <taxon>Hemiptera</taxon>
        <taxon>Heteroptera</taxon>
        <taxon>Panheteroptera</taxon>
        <taxon>Cimicomorpha</taxon>
        <taxon>Miridae</taxon>
        <taxon>Dicyphina</taxon>
        <taxon>Nesidiocoris</taxon>
    </lineage>
</organism>
<evidence type="ECO:0000313" key="1">
    <source>
        <dbReference type="EMBL" id="CAB0016546.1"/>
    </source>
</evidence>
<dbReference type="AlphaFoldDB" id="A0A6H5HGL6"/>
<keyword evidence="2" id="KW-1185">Reference proteome</keyword>
<gene>
    <name evidence="1" type="ORF">NTEN_LOCUS20713</name>
</gene>
<dbReference type="Proteomes" id="UP000479000">
    <property type="component" value="Unassembled WGS sequence"/>
</dbReference>
<name>A0A6H5HGL6_9HEMI</name>
<evidence type="ECO:0000313" key="2">
    <source>
        <dbReference type="Proteomes" id="UP000479000"/>
    </source>
</evidence>
<proteinExistence type="predicted"/>
<dbReference type="EMBL" id="CADCXU010030444">
    <property type="protein sequence ID" value="CAB0016546.1"/>
    <property type="molecule type" value="Genomic_DNA"/>
</dbReference>